<keyword evidence="2" id="KW-1133">Transmembrane helix</keyword>
<reference evidence="4" key="1">
    <citation type="journal article" date="2018" name="Front. Microbiol.">
        <title>Genome-Based Analysis Reveals the Taxonomy and Diversity of the Family Idiomarinaceae.</title>
        <authorList>
            <person name="Liu Y."/>
            <person name="Lai Q."/>
            <person name="Shao Z."/>
        </authorList>
    </citation>
    <scope>NUCLEOTIDE SEQUENCE [LARGE SCALE GENOMIC DNA]</scope>
    <source>
        <strain evidence="4">R22</strain>
    </source>
</reference>
<accession>A0A432Z1Q9</accession>
<sequence length="290" mass="32118">MSNAVLAIESKEIEEMNHEQLAQWAEQKSRQIVERIETAVKRAEVAKRDAEDAKNIEIKWYQSSKKKVNATSDALVKANEAIADLHNLVKEAIQFSQTNTSLSNAVQQALSKMIEEGITDANGQVRTVSQGATQFVEKVQNEASRFATRQRQVEQLQAEHESKVAELQQRSDKADEALRQELAELETQHAANLDKLTSLIDNKVKEVHAQSAENDEVHDRLLAELKASNAELSEKSDANDSEHTRLLSELEVKLGALQAQVEAHKPSQLPIVVSLLAFGFGVASLVVALL</sequence>
<dbReference type="EMBL" id="PIQC01000003">
    <property type="protein sequence ID" value="RUO71779.1"/>
    <property type="molecule type" value="Genomic_DNA"/>
</dbReference>
<name>A0A432Z1Q9_9GAMM</name>
<proteinExistence type="predicted"/>
<keyword evidence="2" id="KW-0472">Membrane</keyword>
<dbReference type="RefSeq" id="WP_126780676.1">
    <property type="nucleotide sequence ID" value="NZ_PIQC01000003.1"/>
</dbReference>
<evidence type="ECO:0000256" key="2">
    <source>
        <dbReference type="SAM" id="Phobius"/>
    </source>
</evidence>
<feature type="transmembrane region" description="Helical" evidence="2">
    <location>
        <begin position="269"/>
        <end position="289"/>
    </location>
</feature>
<evidence type="ECO:0000313" key="4">
    <source>
        <dbReference type="Proteomes" id="UP000288058"/>
    </source>
</evidence>
<keyword evidence="2" id="KW-0812">Transmembrane</keyword>
<gene>
    <name evidence="3" type="ORF">CWI78_04485</name>
</gene>
<keyword evidence="1" id="KW-0175">Coiled coil</keyword>
<dbReference type="Proteomes" id="UP000288058">
    <property type="component" value="Unassembled WGS sequence"/>
</dbReference>
<comment type="caution">
    <text evidence="3">The sequence shown here is derived from an EMBL/GenBank/DDBJ whole genome shotgun (WGS) entry which is preliminary data.</text>
</comment>
<organism evidence="3 4">
    <name type="scientific">Idiomarina ramblicola</name>
    <dbReference type="NCBI Taxonomy" id="263724"/>
    <lineage>
        <taxon>Bacteria</taxon>
        <taxon>Pseudomonadati</taxon>
        <taxon>Pseudomonadota</taxon>
        <taxon>Gammaproteobacteria</taxon>
        <taxon>Alteromonadales</taxon>
        <taxon>Idiomarinaceae</taxon>
        <taxon>Idiomarina</taxon>
    </lineage>
</organism>
<dbReference type="AlphaFoldDB" id="A0A432Z1Q9"/>
<evidence type="ECO:0000313" key="3">
    <source>
        <dbReference type="EMBL" id="RUO71779.1"/>
    </source>
</evidence>
<keyword evidence="4" id="KW-1185">Reference proteome</keyword>
<evidence type="ECO:0000256" key="1">
    <source>
        <dbReference type="SAM" id="Coils"/>
    </source>
</evidence>
<protein>
    <submittedName>
        <fullName evidence="3">Uncharacterized protein</fullName>
    </submittedName>
</protein>
<feature type="coiled-coil region" evidence="1">
    <location>
        <begin position="150"/>
        <end position="184"/>
    </location>
</feature>